<evidence type="ECO:0000259" key="7">
    <source>
        <dbReference type="Pfam" id="PF00892"/>
    </source>
</evidence>
<keyword evidence="9" id="KW-1185">Reference proteome</keyword>
<feature type="transmembrane region" description="Helical" evidence="6">
    <location>
        <begin position="56"/>
        <end position="75"/>
    </location>
</feature>
<dbReference type="RefSeq" id="WP_189611067.1">
    <property type="nucleotide sequence ID" value="NZ_BMXR01000009.1"/>
</dbReference>
<feature type="transmembrane region" description="Helical" evidence="6">
    <location>
        <begin position="204"/>
        <end position="228"/>
    </location>
</feature>
<dbReference type="GO" id="GO:0016020">
    <property type="term" value="C:membrane"/>
    <property type="evidence" value="ECO:0007669"/>
    <property type="project" value="UniProtKB-SubCell"/>
</dbReference>
<dbReference type="InterPro" id="IPR050638">
    <property type="entry name" value="AA-Vitamin_Transporters"/>
</dbReference>
<dbReference type="PANTHER" id="PTHR32322">
    <property type="entry name" value="INNER MEMBRANE TRANSPORTER"/>
    <property type="match status" value="1"/>
</dbReference>
<gene>
    <name evidence="8" type="ORF">GCM10007392_34820</name>
</gene>
<evidence type="ECO:0000313" key="8">
    <source>
        <dbReference type="EMBL" id="GGX64175.1"/>
    </source>
</evidence>
<sequence>MSQQVAPTHSLTAVTPILSSQTQRYLGYLAAATTVLIWSCYFLSLRQGALSPLGTFDLTLFRFGVPGLILLPLFIKRWHTLRRVNPVWLLGMAVGAGLPFFLLSAVGMRWAPVAHGSTLIPGTAPVFVTAMAVLVFAQPLSGWRRFGLVAVVAGVVCLLWTGLSGASQGLGQGQGLFLVCSFLWAVFTLSVRQSGLSPLEAASVVTVPSTVLLTLYAVAAQPALTLAAVPTGEWVVQLLVQGLAVGLGAGFLYGFAIRQLGAEITSAIGSLTPVCATVLAWVFLRESIELSTALGLSLVTLGVICASGLIHPEKK</sequence>
<feature type="transmembrane region" description="Helical" evidence="6">
    <location>
        <begin position="234"/>
        <end position="257"/>
    </location>
</feature>
<feature type="domain" description="EamA" evidence="7">
    <location>
        <begin position="175"/>
        <end position="306"/>
    </location>
</feature>
<comment type="similarity">
    <text evidence="2">Belongs to the EamA transporter family.</text>
</comment>
<evidence type="ECO:0000256" key="1">
    <source>
        <dbReference type="ARBA" id="ARBA00004141"/>
    </source>
</evidence>
<dbReference type="EMBL" id="BMXR01000009">
    <property type="protein sequence ID" value="GGX64175.1"/>
    <property type="molecule type" value="Genomic_DNA"/>
</dbReference>
<keyword evidence="3 6" id="KW-0812">Transmembrane</keyword>
<dbReference type="Pfam" id="PF00892">
    <property type="entry name" value="EamA"/>
    <property type="match status" value="2"/>
</dbReference>
<dbReference type="SUPFAM" id="SSF103481">
    <property type="entry name" value="Multidrug resistance efflux transporter EmrE"/>
    <property type="match status" value="2"/>
</dbReference>
<evidence type="ECO:0000256" key="2">
    <source>
        <dbReference type="ARBA" id="ARBA00007362"/>
    </source>
</evidence>
<keyword evidence="5 6" id="KW-0472">Membrane</keyword>
<feature type="transmembrane region" description="Helical" evidence="6">
    <location>
        <begin position="146"/>
        <end position="163"/>
    </location>
</feature>
<dbReference type="Gene3D" id="1.10.3730.20">
    <property type="match status" value="2"/>
</dbReference>
<dbReference type="Proteomes" id="UP000626148">
    <property type="component" value="Unassembled WGS sequence"/>
</dbReference>
<dbReference type="InterPro" id="IPR037185">
    <property type="entry name" value="EmrE-like"/>
</dbReference>
<reference evidence="8" key="2">
    <citation type="submission" date="2020-09" db="EMBL/GenBank/DDBJ databases">
        <authorList>
            <person name="Sun Q."/>
            <person name="Kim S."/>
        </authorList>
    </citation>
    <scope>NUCLEOTIDE SEQUENCE</scope>
    <source>
        <strain evidence="8">KCTC 22169</strain>
    </source>
</reference>
<evidence type="ECO:0000313" key="9">
    <source>
        <dbReference type="Proteomes" id="UP000626148"/>
    </source>
</evidence>
<feature type="transmembrane region" description="Helical" evidence="6">
    <location>
        <begin position="87"/>
        <end position="107"/>
    </location>
</feature>
<evidence type="ECO:0000256" key="5">
    <source>
        <dbReference type="ARBA" id="ARBA00023136"/>
    </source>
</evidence>
<feature type="transmembrane region" description="Helical" evidence="6">
    <location>
        <begin position="175"/>
        <end position="192"/>
    </location>
</feature>
<protein>
    <submittedName>
        <fullName evidence="8">Membrane protein</fullName>
    </submittedName>
</protein>
<comment type="subcellular location">
    <subcellularLocation>
        <location evidence="1">Membrane</location>
        <topology evidence="1">Multi-pass membrane protein</topology>
    </subcellularLocation>
</comment>
<organism evidence="8 9">
    <name type="scientific">Saccharospirillum salsuginis</name>
    <dbReference type="NCBI Taxonomy" id="418750"/>
    <lineage>
        <taxon>Bacteria</taxon>
        <taxon>Pseudomonadati</taxon>
        <taxon>Pseudomonadota</taxon>
        <taxon>Gammaproteobacteria</taxon>
        <taxon>Oceanospirillales</taxon>
        <taxon>Saccharospirillaceae</taxon>
        <taxon>Saccharospirillum</taxon>
    </lineage>
</organism>
<feature type="domain" description="EamA" evidence="7">
    <location>
        <begin position="26"/>
        <end position="159"/>
    </location>
</feature>
<accession>A0A918NFQ4</accession>
<reference evidence="8" key="1">
    <citation type="journal article" date="2014" name="Int. J. Syst. Evol. Microbiol.">
        <title>Complete genome sequence of Corynebacterium casei LMG S-19264T (=DSM 44701T), isolated from a smear-ripened cheese.</title>
        <authorList>
            <consortium name="US DOE Joint Genome Institute (JGI-PGF)"/>
            <person name="Walter F."/>
            <person name="Albersmeier A."/>
            <person name="Kalinowski J."/>
            <person name="Ruckert C."/>
        </authorList>
    </citation>
    <scope>NUCLEOTIDE SEQUENCE</scope>
    <source>
        <strain evidence="8">KCTC 22169</strain>
    </source>
</reference>
<feature type="transmembrane region" description="Helical" evidence="6">
    <location>
        <begin position="25"/>
        <end position="44"/>
    </location>
</feature>
<evidence type="ECO:0000256" key="4">
    <source>
        <dbReference type="ARBA" id="ARBA00022989"/>
    </source>
</evidence>
<dbReference type="PANTHER" id="PTHR32322:SF2">
    <property type="entry name" value="EAMA DOMAIN-CONTAINING PROTEIN"/>
    <property type="match status" value="1"/>
</dbReference>
<evidence type="ECO:0000256" key="6">
    <source>
        <dbReference type="SAM" id="Phobius"/>
    </source>
</evidence>
<evidence type="ECO:0000256" key="3">
    <source>
        <dbReference type="ARBA" id="ARBA00022692"/>
    </source>
</evidence>
<dbReference type="InterPro" id="IPR000620">
    <property type="entry name" value="EamA_dom"/>
</dbReference>
<proteinExistence type="inferred from homology"/>
<comment type="caution">
    <text evidence="8">The sequence shown here is derived from an EMBL/GenBank/DDBJ whole genome shotgun (WGS) entry which is preliminary data.</text>
</comment>
<feature type="transmembrane region" description="Helical" evidence="6">
    <location>
        <begin position="290"/>
        <end position="310"/>
    </location>
</feature>
<dbReference type="AlphaFoldDB" id="A0A918NFQ4"/>
<keyword evidence="4 6" id="KW-1133">Transmembrane helix</keyword>
<name>A0A918NFQ4_9GAMM</name>
<feature type="transmembrane region" description="Helical" evidence="6">
    <location>
        <begin position="119"/>
        <end position="137"/>
    </location>
</feature>
<feature type="transmembrane region" description="Helical" evidence="6">
    <location>
        <begin position="264"/>
        <end position="284"/>
    </location>
</feature>